<dbReference type="PANTHER" id="PTHR44688:SF16">
    <property type="entry name" value="DNA-BINDING TRANSCRIPTIONAL ACTIVATOR DEVR_DOSR"/>
    <property type="match status" value="1"/>
</dbReference>
<dbReference type="InterPro" id="IPR036388">
    <property type="entry name" value="WH-like_DNA-bd_sf"/>
</dbReference>
<dbReference type="Pfam" id="PF25873">
    <property type="entry name" value="WHD_MalT"/>
    <property type="match status" value="1"/>
</dbReference>
<proteinExistence type="predicted"/>
<keyword evidence="1" id="KW-0805">Transcription regulation</keyword>
<evidence type="ECO:0000256" key="2">
    <source>
        <dbReference type="ARBA" id="ARBA00023125"/>
    </source>
</evidence>
<dbReference type="PANTHER" id="PTHR44688">
    <property type="entry name" value="DNA-BINDING TRANSCRIPTIONAL ACTIVATOR DEVR_DOSR"/>
    <property type="match status" value="1"/>
</dbReference>
<accession>A0A9X3Z809</accession>
<dbReference type="GO" id="GO:0003677">
    <property type="term" value="F:DNA binding"/>
    <property type="evidence" value="ECO:0007669"/>
    <property type="project" value="UniProtKB-KW"/>
</dbReference>
<protein>
    <submittedName>
        <fullName evidence="5">LuxR C-terminal-related transcriptional regulator</fullName>
    </submittedName>
</protein>
<reference evidence="5" key="1">
    <citation type="submission" date="2022-08" db="EMBL/GenBank/DDBJ databases">
        <authorList>
            <person name="Vandamme P."/>
            <person name="Hettiarachchi A."/>
            <person name="Peeters C."/>
            <person name="Cnockaert M."/>
            <person name="Carlier A."/>
        </authorList>
    </citation>
    <scope>NUCLEOTIDE SEQUENCE</scope>
    <source>
        <strain evidence="5">LMG 31809</strain>
    </source>
</reference>
<dbReference type="EMBL" id="JANWOI010000004">
    <property type="protein sequence ID" value="MDA5194539.1"/>
    <property type="molecule type" value="Genomic_DNA"/>
</dbReference>
<dbReference type="AlphaFoldDB" id="A0A9X3Z809"/>
<gene>
    <name evidence="5" type="ORF">NYP16_11320</name>
</gene>
<organism evidence="5 6">
    <name type="scientific">Govanella unica</name>
    <dbReference type="NCBI Taxonomy" id="2975056"/>
    <lineage>
        <taxon>Bacteria</taxon>
        <taxon>Pseudomonadati</taxon>
        <taxon>Pseudomonadota</taxon>
        <taxon>Alphaproteobacteria</taxon>
        <taxon>Emcibacterales</taxon>
        <taxon>Govanellaceae</taxon>
        <taxon>Govanella</taxon>
    </lineage>
</organism>
<dbReference type="InterPro" id="IPR027417">
    <property type="entry name" value="P-loop_NTPase"/>
</dbReference>
<keyword evidence="6" id="KW-1185">Reference proteome</keyword>
<dbReference type="PRINTS" id="PR00038">
    <property type="entry name" value="HTHLUXR"/>
</dbReference>
<dbReference type="InterPro" id="IPR000792">
    <property type="entry name" value="Tscrpt_reg_LuxR_C"/>
</dbReference>
<dbReference type="RefSeq" id="WP_274944245.1">
    <property type="nucleotide sequence ID" value="NZ_JANWOI010000004.1"/>
</dbReference>
<dbReference type="CDD" id="cd06170">
    <property type="entry name" value="LuxR_C_like"/>
    <property type="match status" value="1"/>
</dbReference>
<dbReference type="SUPFAM" id="SSF52540">
    <property type="entry name" value="P-loop containing nucleoside triphosphate hydrolases"/>
    <property type="match status" value="1"/>
</dbReference>
<keyword evidence="3" id="KW-0804">Transcription</keyword>
<name>A0A9X3Z809_9PROT</name>
<dbReference type="InterPro" id="IPR016032">
    <property type="entry name" value="Sig_transdc_resp-reg_C-effctor"/>
</dbReference>
<dbReference type="Pfam" id="PF00196">
    <property type="entry name" value="GerE"/>
    <property type="match status" value="1"/>
</dbReference>
<feature type="domain" description="HTH luxR-type" evidence="4">
    <location>
        <begin position="848"/>
        <end position="913"/>
    </location>
</feature>
<evidence type="ECO:0000313" key="6">
    <source>
        <dbReference type="Proteomes" id="UP001141619"/>
    </source>
</evidence>
<dbReference type="InterPro" id="IPR003593">
    <property type="entry name" value="AAA+_ATPase"/>
</dbReference>
<evidence type="ECO:0000256" key="1">
    <source>
        <dbReference type="ARBA" id="ARBA00023015"/>
    </source>
</evidence>
<evidence type="ECO:0000313" key="5">
    <source>
        <dbReference type="EMBL" id="MDA5194539.1"/>
    </source>
</evidence>
<dbReference type="SMART" id="SM00382">
    <property type="entry name" value="AAA"/>
    <property type="match status" value="1"/>
</dbReference>
<reference evidence="5" key="2">
    <citation type="journal article" date="2023" name="Syst. Appl. Microbiol.">
        <title>Govania unica gen. nov., sp. nov., a rare biosphere bacterium that represents a novel family in the class Alphaproteobacteria.</title>
        <authorList>
            <person name="Vandamme P."/>
            <person name="Peeters C."/>
            <person name="Hettiarachchi A."/>
            <person name="Cnockaert M."/>
            <person name="Carlier A."/>
        </authorList>
    </citation>
    <scope>NUCLEOTIDE SEQUENCE</scope>
    <source>
        <strain evidence="5">LMG 31809</strain>
    </source>
</reference>
<evidence type="ECO:0000259" key="4">
    <source>
        <dbReference type="PROSITE" id="PS50043"/>
    </source>
</evidence>
<dbReference type="InterPro" id="IPR059106">
    <property type="entry name" value="WHD_MalT"/>
</dbReference>
<evidence type="ECO:0000256" key="3">
    <source>
        <dbReference type="ARBA" id="ARBA00023163"/>
    </source>
</evidence>
<sequence length="919" mass="101133">MTAGLPTPSTAAKLRALMPHRYGPALGHGAAVVRRAQIRQLTVASLTHRLTLLRAPSGAGKTTLLGQWLDVLKETGRVVAWLSLEADDASPLSLIEGLIGALADNGQGQAVFHFTPEFGDEIRAALDISIAAAARRLAAALNGPGFRGVLILDRFESIDRSPSGTFIAVLLQHLAALNVVIASRHRPQSLPLSNLRARDELAELTMADLHLDVAEMQALFGDDLPDQYARKLHLLTGGSPVALQFARRAIDALPGDEHMVADTAHRPLAIPNNWLDWLDDYYSDEILGALQSDLQHVMNRLVIVERFDLSLAEAIAGPQARQMVNRLYSEQGLLVHDRFTNQFHFPETLRQFLEKRLQWLDEAELAALHARAAAWFMERGNAVDALHHAVAANNQDMASQLLEQLGIVSVAVLHGVPSLKSMMSRVAPLAETVSLQARLAWSVIRAHEGGISEASKLLDQAKVDIAAAGESLPATMAFDCALAEGLLDGFTDRHMSVRMSNLIIQQLARTPRTEHPQRALLHVLLSWEAFRDGRLDDADQGVNDAATEYAAVDGGYGSIFMNIHRTLIRFWRNDLEGARHECLIAERMAHLFYPGDERLRMLTKAIKSGLLFDLDPEQQPAALLELAAQVNMFESWCEVLLWSANCTVQAAIRDGRIDDARRVLDQTVAAAKRLTVEKLVWAVDCLRAEIETLHGDRYLALDLAERLSLPDIDHVMIANVDLTWRERIGGLLTYGLILRREGRLSEAASAADRAAQLLTVTPIPRLAARLAVLRAHLALAAGKEHLVRPLLAEARATFPNLVSRQIFLEQDGAGLPSLAPYLPAFSTDPERVTQRRTPMLTSTFKTNAPSAADPLTAREREILQSMREGHPNKVTAHRLGLSEATVKFHLRNIYRKLDARNRTQALARYAAIAGAPYGL</sequence>
<dbReference type="Proteomes" id="UP001141619">
    <property type="component" value="Unassembled WGS sequence"/>
</dbReference>
<dbReference type="SMART" id="SM00421">
    <property type="entry name" value="HTH_LUXR"/>
    <property type="match status" value="1"/>
</dbReference>
<dbReference type="Gene3D" id="1.10.10.10">
    <property type="entry name" value="Winged helix-like DNA-binding domain superfamily/Winged helix DNA-binding domain"/>
    <property type="match status" value="1"/>
</dbReference>
<dbReference type="GO" id="GO:0006355">
    <property type="term" value="P:regulation of DNA-templated transcription"/>
    <property type="evidence" value="ECO:0007669"/>
    <property type="project" value="InterPro"/>
</dbReference>
<comment type="caution">
    <text evidence="5">The sequence shown here is derived from an EMBL/GenBank/DDBJ whole genome shotgun (WGS) entry which is preliminary data.</text>
</comment>
<keyword evidence="2" id="KW-0238">DNA-binding</keyword>
<dbReference type="SUPFAM" id="SSF46894">
    <property type="entry name" value="C-terminal effector domain of the bipartite response regulators"/>
    <property type="match status" value="1"/>
</dbReference>
<dbReference type="PROSITE" id="PS50043">
    <property type="entry name" value="HTH_LUXR_2"/>
    <property type="match status" value="1"/>
</dbReference>